<name>A0A5B7DNI4_PORTR</name>
<evidence type="ECO:0000256" key="1">
    <source>
        <dbReference type="SAM" id="MobiDB-lite"/>
    </source>
</evidence>
<sequence length="85" mass="9596">MRSSRIKGDKKDHLQAKKCSREPQSWCSTNQKTRFWDTKEEGLKIASTPCSQETASDGGYEEAMSGFLPETRVDIGRLGESNVQR</sequence>
<dbReference type="AlphaFoldDB" id="A0A5B7DNI4"/>
<accession>A0A5B7DNI4</accession>
<organism evidence="2 3">
    <name type="scientific">Portunus trituberculatus</name>
    <name type="common">Swimming crab</name>
    <name type="synonym">Neptunus trituberculatus</name>
    <dbReference type="NCBI Taxonomy" id="210409"/>
    <lineage>
        <taxon>Eukaryota</taxon>
        <taxon>Metazoa</taxon>
        <taxon>Ecdysozoa</taxon>
        <taxon>Arthropoda</taxon>
        <taxon>Crustacea</taxon>
        <taxon>Multicrustacea</taxon>
        <taxon>Malacostraca</taxon>
        <taxon>Eumalacostraca</taxon>
        <taxon>Eucarida</taxon>
        <taxon>Decapoda</taxon>
        <taxon>Pleocyemata</taxon>
        <taxon>Brachyura</taxon>
        <taxon>Eubrachyura</taxon>
        <taxon>Portunoidea</taxon>
        <taxon>Portunidae</taxon>
        <taxon>Portuninae</taxon>
        <taxon>Portunus</taxon>
    </lineage>
</organism>
<evidence type="ECO:0000313" key="2">
    <source>
        <dbReference type="EMBL" id="MPC23182.1"/>
    </source>
</evidence>
<feature type="compositionally biased region" description="Basic and acidic residues" evidence="1">
    <location>
        <begin position="1"/>
        <end position="21"/>
    </location>
</feature>
<gene>
    <name evidence="2" type="ORF">E2C01_016221</name>
</gene>
<feature type="region of interest" description="Disordered" evidence="1">
    <location>
        <begin position="1"/>
        <end position="23"/>
    </location>
</feature>
<evidence type="ECO:0000313" key="3">
    <source>
        <dbReference type="Proteomes" id="UP000324222"/>
    </source>
</evidence>
<comment type="caution">
    <text evidence="2">The sequence shown here is derived from an EMBL/GenBank/DDBJ whole genome shotgun (WGS) entry which is preliminary data.</text>
</comment>
<dbReference type="EMBL" id="VSRR010001176">
    <property type="protein sequence ID" value="MPC23182.1"/>
    <property type="molecule type" value="Genomic_DNA"/>
</dbReference>
<dbReference type="Proteomes" id="UP000324222">
    <property type="component" value="Unassembled WGS sequence"/>
</dbReference>
<proteinExistence type="predicted"/>
<protein>
    <submittedName>
        <fullName evidence="2">Uncharacterized protein</fullName>
    </submittedName>
</protein>
<reference evidence="2 3" key="1">
    <citation type="submission" date="2019-05" db="EMBL/GenBank/DDBJ databases">
        <title>Another draft genome of Portunus trituberculatus and its Hox gene families provides insights of decapod evolution.</title>
        <authorList>
            <person name="Jeong J.-H."/>
            <person name="Song I."/>
            <person name="Kim S."/>
            <person name="Choi T."/>
            <person name="Kim D."/>
            <person name="Ryu S."/>
            <person name="Kim W."/>
        </authorList>
    </citation>
    <scope>NUCLEOTIDE SEQUENCE [LARGE SCALE GENOMIC DNA]</scope>
    <source>
        <tissue evidence="2">Muscle</tissue>
    </source>
</reference>
<keyword evidence="3" id="KW-1185">Reference proteome</keyword>